<name>A0A1I7WRN4_HETBA</name>
<dbReference type="Proteomes" id="UP000095283">
    <property type="component" value="Unplaced"/>
</dbReference>
<sequence length="54" mass="6168">MGDLEKTGPMSTFQQLAMELIATSTPSNNDGSYEYYLNPYFFIKLLGEIMKRVL</sequence>
<protein>
    <submittedName>
        <fullName evidence="2">Site-specific DNA-methyltransferase (adenine-specific)</fullName>
    </submittedName>
</protein>
<reference evidence="2" key="1">
    <citation type="submission" date="2016-11" db="UniProtKB">
        <authorList>
            <consortium name="WormBaseParasite"/>
        </authorList>
    </citation>
    <scope>IDENTIFICATION</scope>
</reference>
<dbReference type="WBParaSite" id="Hba_07760">
    <property type="protein sequence ID" value="Hba_07760"/>
    <property type="gene ID" value="Hba_07760"/>
</dbReference>
<organism evidence="1 2">
    <name type="scientific">Heterorhabditis bacteriophora</name>
    <name type="common">Entomopathogenic nematode worm</name>
    <dbReference type="NCBI Taxonomy" id="37862"/>
    <lineage>
        <taxon>Eukaryota</taxon>
        <taxon>Metazoa</taxon>
        <taxon>Ecdysozoa</taxon>
        <taxon>Nematoda</taxon>
        <taxon>Chromadorea</taxon>
        <taxon>Rhabditida</taxon>
        <taxon>Rhabditina</taxon>
        <taxon>Rhabditomorpha</taxon>
        <taxon>Strongyloidea</taxon>
        <taxon>Heterorhabditidae</taxon>
        <taxon>Heterorhabditis</taxon>
    </lineage>
</organism>
<accession>A0A1I7WRN4</accession>
<evidence type="ECO:0000313" key="1">
    <source>
        <dbReference type="Proteomes" id="UP000095283"/>
    </source>
</evidence>
<proteinExistence type="predicted"/>
<keyword evidence="1" id="KW-1185">Reference proteome</keyword>
<evidence type="ECO:0000313" key="2">
    <source>
        <dbReference type="WBParaSite" id="Hba_07760"/>
    </source>
</evidence>
<dbReference type="AlphaFoldDB" id="A0A1I7WRN4"/>